<feature type="region of interest" description="Disordered" evidence="1">
    <location>
        <begin position="1"/>
        <end position="30"/>
    </location>
</feature>
<reference evidence="2 3" key="1">
    <citation type="journal article" date="2013" name="Genome Biol.">
        <title>The genome sequence of the most widely cultivated cacao type and its use to identify candidate genes regulating pod color.</title>
        <authorList>
            <person name="Motamayor J.C."/>
            <person name="Mockaitis K."/>
            <person name="Schmutz J."/>
            <person name="Haiminen N."/>
            <person name="Iii D.L."/>
            <person name="Cornejo O."/>
            <person name="Findley S.D."/>
            <person name="Zheng P."/>
            <person name="Utro F."/>
            <person name="Royaert S."/>
            <person name="Saski C."/>
            <person name="Jenkins J."/>
            <person name="Podicheti R."/>
            <person name="Zhao M."/>
            <person name="Scheffler B.E."/>
            <person name="Stack J.C."/>
            <person name="Feltus F.A."/>
            <person name="Mustiga G.M."/>
            <person name="Amores F."/>
            <person name="Phillips W."/>
            <person name="Marelli J.P."/>
            <person name="May G.D."/>
            <person name="Shapiro H."/>
            <person name="Ma J."/>
            <person name="Bustamante C.D."/>
            <person name="Schnell R.J."/>
            <person name="Main D."/>
            <person name="Gilbert D."/>
            <person name="Parida L."/>
            <person name="Kuhn D.N."/>
        </authorList>
    </citation>
    <scope>NUCLEOTIDE SEQUENCE [LARGE SCALE GENOMIC DNA]</scope>
    <source>
        <strain evidence="3">cv. Matina 1-6</strain>
    </source>
</reference>
<organism evidence="2 3">
    <name type="scientific">Theobroma cacao</name>
    <name type="common">Cacao</name>
    <name type="synonym">Cocoa</name>
    <dbReference type="NCBI Taxonomy" id="3641"/>
    <lineage>
        <taxon>Eukaryota</taxon>
        <taxon>Viridiplantae</taxon>
        <taxon>Streptophyta</taxon>
        <taxon>Embryophyta</taxon>
        <taxon>Tracheophyta</taxon>
        <taxon>Spermatophyta</taxon>
        <taxon>Magnoliopsida</taxon>
        <taxon>eudicotyledons</taxon>
        <taxon>Gunneridae</taxon>
        <taxon>Pentapetalae</taxon>
        <taxon>rosids</taxon>
        <taxon>malvids</taxon>
        <taxon>Malvales</taxon>
        <taxon>Malvaceae</taxon>
        <taxon>Byttnerioideae</taxon>
        <taxon>Theobroma</taxon>
    </lineage>
</organism>
<evidence type="ECO:0000256" key="1">
    <source>
        <dbReference type="SAM" id="MobiDB-lite"/>
    </source>
</evidence>
<protein>
    <submittedName>
        <fullName evidence="2">Uncharacterized protein</fullName>
    </submittedName>
</protein>
<evidence type="ECO:0000313" key="3">
    <source>
        <dbReference type="Proteomes" id="UP000026915"/>
    </source>
</evidence>
<sequence length="126" mass="13825">MSQKPKILSSSQPEQLKLMDGEGGPPPATTGSLFDLPPTLLFLSKFATTLLHRRPPSSSAIVITKFSVVGHKRQKCWSANPVMLRPDLAVGAPYLAMPLARSALQRTDLAVAKAKLALRRRRWLLL</sequence>
<dbReference type="AlphaFoldDB" id="A0A061FR94"/>
<evidence type="ECO:0000313" key="2">
    <source>
        <dbReference type="EMBL" id="EOY19835.1"/>
    </source>
</evidence>
<proteinExistence type="predicted"/>
<dbReference type="Proteomes" id="UP000026915">
    <property type="component" value="Chromosome 10"/>
</dbReference>
<keyword evidence="3" id="KW-1185">Reference proteome</keyword>
<name>A0A061FR94_THECC</name>
<dbReference type="EMBL" id="CM001888">
    <property type="protein sequence ID" value="EOY19835.1"/>
    <property type="molecule type" value="Genomic_DNA"/>
</dbReference>
<dbReference type="HOGENOM" id="CLU_1985624_0_0_1"/>
<accession>A0A061FR94</accession>
<dbReference type="Gramene" id="EOY19835">
    <property type="protein sequence ID" value="EOY19835"/>
    <property type="gene ID" value="TCM_045199"/>
</dbReference>
<dbReference type="InParanoid" id="A0A061FR94"/>
<feature type="compositionally biased region" description="Polar residues" evidence="1">
    <location>
        <begin position="1"/>
        <end position="14"/>
    </location>
</feature>
<gene>
    <name evidence="2" type="ORF">TCM_045199</name>
</gene>